<sequence>MNIFKIIDEIQQIDGDAIGRIEHATRRSFMTKFSRNLTAAALPVAMASIVNKAYAQSAMAVDVLNFALTLEYLEDEFYKMGNMASGLIPAKYTLVYNQIGKHESQHVAFLKGALGSAAVAKPNFDFSAGGTFPNPFGVFDTFAFLSHAFEDTGVRAYKGQAGNLINDPQILEYALQVHSVEARHAAKSRDILSEIRNAPQIKPWITLNEGSPAAVYAGDDNTVQGGTDINGIAGKSKQAITEAFDEPLTKDEVLAIAKLFIVP</sequence>
<keyword evidence="2" id="KW-1185">Reference proteome</keyword>
<dbReference type="SUPFAM" id="SSF47240">
    <property type="entry name" value="Ferritin-like"/>
    <property type="match status" value="1"/>
</dbReference>
<gene>
    <name evidence="1" type="ORF">GBK04_08545</name>
</gene>
<evidence type="ECO:0000313" key="2">
    <source>
        <dbReference type="Proteomes" id="UP000479293"/>
    </source>
</evidence>
<protein>
    <submittedName>
        <fullName evidence="1">Ferritin-like domain-containing protein</fullName>
    </submittedName>
</protein>
<accession>A0A7C9FYZ3</accession>
<dbReference type="EMBL" id="WHLY01000002">
    <property type="protein sequence ID" value="MPR33408.1"/>
    <property type="molecule type" value="Genomic_DNA"/>
</dbReference>
<dbReference type="InterPro" id="IPR009078">
    <property type="entry name" value="Ferritin-like_SF"/>
</dbReference>
<evidence type="ECO:0000313" key="1">
    <source>
        <dbReference type="EMBL" id="MPR33408.1"/>
    </source>
</evidence>
<organism evidence="1 2">
    <name type="scientific">Salmonirosea aquatica</name>
    <dbReference type="NCBI Taxonomy" id="2654236"/>
    <lineage>
        <taxon>Bacteria</taxon>
        <taxon>Pseudomonadati</taxon>
        <taxon>Bacteroidota</taxon>
        <taxon>Cytophagia</taxon>
        <taxon>Cytophagales</taxon>
        <taxon>Spirosomataceae</taxon>
        <taxon>Salmonirosea</taxon>
    </lineage>
</organism>
<comment type="caution">
    <text evidence="1">The sequence shown here is derived from an EMBL/GenBank/DDBJ whole genome shotgun (WGS) entry which is preliminary data.</text>
</comment>
<proteinExistence type="predicted"/>
<dbReference type="Pfam" id="PF13668">
    <property type="entry name" value="Ferritin_2"/>
    <property type="match status" value="1"/>
</dbReference>
<dbReference type="RefSeq" id="WP_152758627.1">
    <property type="nucleotide sequence ID" value="NZ_WHLY01000002.1"/>
</dbReference>
<dbReference type="AlphaFoldDB" id="A0A7C9FYZ3"/>
<name>A0A7C9FYZ3_9BACT</name>
<dbReference type="Proteomes" id="UP000479293">
    <property type="component" value="Unassembled WGS sequence"/>
</dbReference>
<reference evidence="1 2" key="1">
    <citation type="submission" date="2019-10" db="EMBL/GenBank/DDBJ databases">
        <title>Draft Genome Sequence of Cytophagaceae sp. SJW1-29.</title>
        <authorList>
            <person name="Choi A."/>
        </authorList>
    </citation>
    <scope>NUCLEOTIDE SEQUENCE [LARGE SCALE GENOMIC DNA]</scope>
    <source>
        <strain evidence="1 2">SJW1-29</strain>
    </source>
</reference>